<dbReference type="Pfam" id="PF00989">
    <property type="entry name" value="PAS"/>
    <property type="match status" value="1"/>
</dbReference>
<feature type="transmembrane region" description="Helical" evidence="12">
    <location>
        <begin position="248"/>
        <end position="270"/>
    </location>
</feature>
<keyword evidence="7 15" id="KW-0418">Kinase</keyword>
<dbReference type="SUPFAM" id="SSF55785">
    <property type="entry name" value="PYP-like sensor domain (PAS domain)"/>
    <property type="match status" value="2"/>
</dbReference>
<dbReference type="eggNOG" id="COG0531">
    <property type="taxonomic scope" value="Bacteria"/>
</dbReference>
<evidence type="ECO:0000256" key="3">
    <source>
        <dbReference type="ARBA" id="ARBA00012438"/>
    </source>
</evidence>
<feature type="transmembrane region" description="Helical" evidence="12">
    <location>
        <begin position="214"/>
        <end position="236"/>
    </location>
</feature>
<dbReference type="InterPro" id="IPR013767">
    <property type="entry name" value="PAS_fold"/>
</dbReference>
<keyword evidence="5" id="KW-0808">Transferase</keyword>
<name>K9W2U6_9CYAN</name>
<dbReference type="AlphaFoldDB" id="K9W2U6"/>
<evidence type="ECO:0000256" key="1">
    <source>
        <dbReference type="ARBA" id="ARBA00000085"/>
    </source>
</evidence>
<organism evidence="15 16">
    <name type="scientific">Crinalium epipsammum PCC 9333</name>
    <dbReference type="NCBI Taxonomy" id="1173022"/>
    <lineage>
        <taxon>Bacteria</taxon>
        <taxon>Bacillati</taxon>
        <taxon>Cyanobacteriota</taxon>
        <taxon>Cyanophyceae</taxon>
        <taxon>Gomontiellales</taxon>
        <taxon>Gomontiellaceae</taxon>
        <taxon>Crinalium</taxon>
    </lineage>
</organism>
<dbReference type="GO" id="GO:0055085">
    <property type="term" value="P:transmembrane transport"/>
    <property type="evidence" value="ECO:0007669"/>
    <property type="project" value="InterPro"/>
</dbReference>
<dbReference type="KEGG" id="cep:Cri9333_2916"/>
<dbReference type="InterPro" id="IPR005467">
    <property type="entry name" value="His_kinase_dom"/>
</dbReference>
<keyword evidence="10 12" id="KW-0472">Membrane</keyword>
<dbReference type="HOGENOM" id="CLU_311876_0_0_3"/>
<dbReference type="Gene3D" id="1.20.1740.10">
    <property type="entry name" value="Amino acid/polyamine transporter I"/>
    <property type="match status" value="1"/>
</dbReference>
<dbReference type="GO" id="GO:0000155">
    <property type="term" value="F:phosphorelay sensor kinase activity"/>
    <property type="evidence" value="ECO:0007669"/>
    <property type="project" value="InterPro"/>
</dbReference>
<dbReference type="InterPro" id="IPR036890">
    <property type="entry name" value="HATPase_C_sf"/>
</dbReference>
<proteinExistence type="predicted"/>
<dbReference type="EC" id="2.7.13.3" evidence="3"/>
<keyword evidence="9" id="KW-0902">Two-component regulatory system</keyword>
<dbReference type="InterPro" id="IPR035965">
    <property type="entry name" value="PAS-like_dom_sf"/>
</dbReference>
<dbReference type="PRINTS" id="PR00344">
    <property type="entry name" value="BCTRLSENSOR"/>
</dbReference>
<dbReference type="PANTHER" id="PTHR43711">
    <property type="entry name" value="TWO-COMPONENT HISTIDINE KINASE"/>
    <property type="match status" value="1"/>
</dbReference>
<dbReference type="eggNOG" id="COG3852">
    <property type="taxonomic scope" value="Bacteria"/>
</dbReference>
<dbReference type="InterPro" id="IPR003661">
    <property type="entry name" value="HisK_dim/P_dom"/>
</dbReference>
<keyword evidence="11" id="KW-0175">Coiled coil</keyword>
<evidence type="ECO:0000259" key="13">
    <source>
        <dbReference type="PROSITE" id="PS50109"/>
    </source>
</evidence>
<dbReference type="Gene3D" id="1.10.287.130">
    <property type="match status" value="1"/>
</dbReference>
<feature type="domain" description="PAS" evidence="14">
    <location>
        <begin position="540"/>
        <end position="612"/>
    </location>
</feature>
<dbReference type="OrthoDB" id="9773246at2"/>
<gene>
    <name evidence="15" type="ORF">Cri9333_2916</name>
</gene>
<keyword evidence="16" id="KW-1185">Reference proteome</keyword>
<evidence type="ECO:0000256" key="7">
    <source>
        <dbReference type="ARBA" id="ARBA00022777"/>
    </source>
</evidence>
<keyword evidence="4" id="KW-0597">Phosphoprotein</keyword>
<reference evidence="15 16" key="1">
    <citation type="submission" date="2012-06" db="EMBL/GenBank/DDBJ databases">
        <title>Finished chromosome of genome of Crinalium epipsammum PCC 9333.</title>
        <authorList>
            <consortium name="US DOE Joint Genome Institute"/>
            <person name="Gugger M."/>
            <person name="Coursin T."/>
            <person name="Rippka R."/>
            <person name="Tandeau De Marsac N."/>
            <person name="Huntemann M."/>
            <person name="Wei C.-L."/>
            <person name="Han J."/>
            <person name="Detter J.C."/>
            <person name="Han C."/>
            <person name="Tapia R."/>
            <person name="Davenport K."/>
            <person name="Daligault H."/>
            <person name="Erkkila T."/>
            <person name="Gu W."/>
            <person name="Munk A.C.C."/>
            <person name="Teshima H."/>
            <person name="Xu Y."/>
            <person name="Chain P."/>
            <person name="Chen A."/>
            <person name="Krypides N."/>
            <person name="Mavromatis K."/>
            <person name="Markowitz V."/>
            <person name="Szeto E."/>
            <person name="Ivanova N."/>
            <person name="Mikhailova N."/>
            <person name="Ovchinnikova G."/>
            <person name="Pagani I."/>
            <person name="Pati A."/>
            <person name="Goodwin L."/>
            <person name="Peters L."/>
            <person name="Pitluck S."/>
            <person name="Woyke T."/>
            <person name="Kerfeld C."/>
        </authorList>
    </citation>
    <scope>NUCLEOTIDE SEQUENCE [LARGE SCALE GENOMIC DNA]</scope>
    <source>
        <strain evidence="15 16">PCC 9333</strain>
    </source>
</reference>
<evidence type="ECO:0000256" key="6">
    <source>
        <dbReference type="ARBA" id="ARBA00022692"/>
    </source>
</evidence>
<dbReference type="EMBL" id="CP003620">
    <property type="protein sequence ID" value="AFZ13755.1"/>
    <property type="molecule type" value="Genomic_DNA"/>
</dbReference>
<feature type="domain" description="PAS" evidence="14">
    <location>
        <begin position="667"/>
        <end position="713"/>
    </location>
</feature>
<feature type="transmembrane region" description="Helical" evidence="12">
    <location>
        <begin position="107"/>
        <end position="128"/>
    </location>
</feature>
<dbReference type="PROSITE" id="PS50109">
    <property type="entry name" value="HIS_KIN"/>
    <property type="match status" value="1"/>
</dbReference>
<dbReference type="GO" id="GO:0006355">
    <property type="term" value="P:regulation of DNA-templated transcription"/>
    <property type="evidence" value="ECO:0007669"/>
    <property type="project" value="InterPro"/>
</dbReference>
<sequence length="1016" mass="113105">MLKAANIIYKKGNNEQQHSALQLPRILSSFETWGFSVTGLLLWIAAAPAMNKELGSQAIFVWLPGVIVGILLNLQVKHFGSFWQEISGGTPNYTTRLLKNYPSLGKYAAIGYYISWVAVLPINAIILADLVNDNLAHFNLVYSPILLRVGFTIIAFVVAFSGTRALGILHLFFVVPAVGLILAFCLQGNFWLVFSSDSPGFLPKSWSNFNFVAWAKWFLFATYAVYSCETASSFVADSKKPRNTLQSLVFTACLIPIVYLGGSWLVMRLATAPELGNDTFLNLVAAAQPFWDGSAAFLVTFLIVSGCLLTCATAVANSPRVLYQLALDGHISPVFAITSRQGILAPGLVFTLIVSLLLLIWGNLSQIVAATSVGWLSSFIGLHWGLWLNRGRPEVRWAWLSLFFAICESVALIVGGLAWGGKYLLIGLFAPIAILGVDALLRRVKLKKIHPIWWIERYYPTSTVKHQDLVLVQVSILLLLLCGTTLITWIIRGKLEGVPGTVQANLLVVVLMTVAFVGVAIACWTSLPQVAAIAQLQEQTEQRFITAMETMPDTILVLNGKGIIRQANPAATSLFDIKLPHLVGLHLDKLLPSLPEDMEKWSRISEHTLQHAQVLRAVEMTFSDGVHRDTDEYVVILRDFTERKQAEIERTRLLLQEQAARAEAEAAQERITNTLESITDGFFALDKEWRVTYLNLQAEKILLRSREELLGKNIWSAFNYTGSLGEEFYIQAQKTVSENVVTHFEAFSPTYNMWLECHFYPSSEGMSSYFRNISDRKQAEADINKSLQQQQELTELKSSLITRMSHEFRTPLSIILSSTELIEHYSHRLSDEKKSTLFNQVTNSAKQITKLLDECLTINQAESQKIKFNPSLIELEKLIQELIAEIQSNTDNHKITFLGEGNCQSAVMDVNILRKSLNELLVNAIKYSPEGSEIQLKVTCENKKAVFQVKDQGIGIPASEQNHVFERFYRGSNVSNISGIGLGLSIVKKLVELHQGSIDVSSEIGVGSTFTVVIPL</sequence>
<dbReference type="RefSeq" id="WP_015203863.1">
    <property type="nucleotide sequence ID" value="NC_019753.1"/>
</dbReference>
<feature type="coiled-coil region" evidence="11">
    <location>
        <begin position="643"/>
        <end position="670"/>
    </location>
</feature>
<dbReference type="NCBIfam" id="TIGR00229">
    <property type="entry name" value="sensory_box"/>
    <property type="match status" value="2"/>
</dbReference>
<dbReference type="SMART" id="SM00387">
    <property type="entry name" value="HATPase_c"/>
    <property type="match status" value="1"/>
</dbReference>
<evidence type="ECO:0000259" key="14">
    <source>
        <dbReference type="PROSITE" id="PS50112"/>
    </source>
</evidence>
<feature type="transmembrane region" description="Helical" evidence="12">
    <location>
        <begin position="343"/>
        <end position="361"/>
    </location>
</feature>
<dbReference type="FunFam" id="3.30.565.10:FF:000006">
    <property type="entry name" value="Sensor histidine kinase WalK"/>
    <property type="match status" value="1"/>
</dbReference>
<evidence type="ECO:0000256" key="8">
    <source>
        <dbReference type="ARBA" id="ARBA00022989"/>
    </source>
</evidence>
<dbReference type="CDD" id="cd00082">
    <property type="entry name" value="HisKA"/>
    <property type="match status" value="1"/>
</dbReference>
<dbReference type="InterPro" id="IPR003594">
    <property type="entry name" value="HATPase_dom"/>
</dbReference>
<dbReference type="Pfam" id="PF02518">
    <property type="entry name" value="HATPase_c"/>
    <property type="match status" value="1"/>
</dbReference>
<dbReference type="PATRIC" id="fig|1173022.3.peg.3156"/>
<evidence type="ECO:0000256" key="12">
    <source>
        <dbReference type="SAM" id="Phobius"/>
    </source>
</evidence>
<feature type="transmembrane region" description="Helical" evidence="12">
    <location>
        <begin position="32"/>
        <end position="50"/>
    </location>
</feature>
<dbReference type="CDD" id="cd00075">
    <property type="entry name" value="HATPase"/>
    <property type="match status" value="1"/>
</dbReference>
<keyword evidence="6 12" id="KW-0812">Transmembrane</keyword>
<dbReference type="Pfam" id="PF13188">
    <property type="entry name" value="PAS_8"/>
    <property type="match status" value="1"/>
</dbReference>
<comment type="subcellular location">
    <subcellularLocation>
        <location evidence="2">Membrane</location>
        <topology evidence="2">Multi-pass membrane protein</topology>
    </subcellularLocation>
</comment>
<dbReference type="PANTHER" id="PTHR43711:SF26">
    <property type="entry name" value="SENSOR HISTIDINE KINASE RCSC"/>
    <property type="match status" value="1"/>
</dbReference>
<evidence type="ECO:0000256" key="11">
    <source>
        <dbReference type="SAM" id="Coils"/>
    </source>
</evidence>
<dbReference type="SUPFAM" id="SSF47384">
    <property type="entry name" value="Homodimeric domain of signal transducing histidine kinase"/>
    <property type="match status" value="1"/>
</dbReference>
<dbReference type="SUPFAM" id="SSF55874">
    <property type="entry name" value="ATPase domain of HSP90 chaperone/DNA topoisomerase II/histidine kinase"/>
    <property type="match status" value="1"/>
</dbReference>
<feature type="transmembrane region" description="Helical" evidence="12">
    <location>
        <begin position="56"/>
        <end position="74"/>
    </location>
</feature>
<dbReference type="GO" id="GO:0016020">
    <property type="term" value="C:membrane"/>
    <property type="evidence" value="ECO:0007669"/>
    <property type="project" value="UniProtKB-SubCell"/>
</dbReference>
<dbReference type="InterPro" id="IPR036097">
    <property type="entry name" value="HisK_dim/P_sf"/>
</dbReference>
<dbReference type="InterPro" id="IPR000014">
    <property type="entry name" value="PAS"/>
</dbReference>
<protein>
    <recommendedName>
        <fullName evidence="3">histidine kinase</fullName>
        <ecNumber evidence="3">2.7.13.3</ecNumber>
    </recommendedName>
</protein>
<accession>K9W2U6</accession>
<dbReference type="PROSITE" id="PS50112">
    <property type="entry name" value="PAS"/>
    <property type="match status" value="2"/>
</dbReference>
<evidence type="ECO:0000256" key="2">
    <source>
        <dbReference type="ARBA" id="ARBA00004141"/>
    </source>
</evidence>
<feature type="transmembrane region" description="Helical" evidence="12">
    <location>
        <begin position="503"/>
        <end position="527"/>
    </location>
</feature>
<comment type="catalytic activity">
    <reaction evidence="1">
        <text>ATP + protein L-histidine = ADP + protein N-phospho-L-histidine.</text>
        <dbReference type="EC" id="2.7.13.3"/>
    </reaction>
</comment>
<dbReference type="STRING" id="1173022.Cri9333_2916"/>
<feature type="transmembrane region" description="Helical" evidence="12">
    <location>
        <begin position="171"/>
        <end position="194"/>
    </location>
</feature>
<dbReference type="Gene3D" id="3.30.565.10">
    <property type="entry name" value="Histidine kinase-like ATPase, C-terminal domain"/>
    <property type="match status" value="1"/>
</dbReference>
<dbReference type="InterPro" id="IPR004841">
    <property type="entry name" value="AA-permease/SLC12A_dom"/>
</dbReference>
<evidence type="ECO:0000256" key="4">
    <source>
        <dbReference type="ARBA" id="ARBA00022553"/>
    </source>
</evidence>
<feature type="transmembrane region" description="Helical" evidence="12">
    <location>
        <begin position="398"/>
        <end position="417"/>
    </location>
</feature>
<evidence type="ECO:0000313" key="15">
    <source>
        <dbReference type="EMBL" id="AFZ13755.1"/>
    </source>
</evidence>
<keyword evidence="8 12" id="KW-1133">Transmembrane helix</keyword>
<evidence type="ECO:0000256" key="5">
    <source>
        <dbReference type="ARBA" id="ARBA00022679"/>
    </source>
</evidence>
<dbReference type="SMART" id="SM00388">
    <property type="entry name" value="HisKA"/>
    <property type="match status" value="1"/>
</dbReference>
<feature type="transmembrane region" description="Helical" evidence="12">
    <location>
        <begin position="290"/>
        <end position="315"/>
    </location>
</feature>
<dbReference type="Pfam" id="PF00324">
    <property type="entry name" value="AA_permease"/>
    <property type="match status" value="1"/>
</dbReference>
<feature type="domain" description="Histidine kinase" evidence="13">
    <location>
        <begin position="803"/>
        <end position="1016"/>
    </location>
</feature>
<dbReference type="Pfam" id="PF00512">
    <property type="entry name" value="HisKA"/>
    <property type="match status" value="1"/>
</dbReference>
<dbReference type="Proteomes" id="UP000010472">
    <property type="component" value="Chromosome"/>
</dbReference>
<dbReference type="Gene3D" id="3.30.450.20">
    <property type="entry name" value="PAS domain"/>
    <property type="match status" value="2"/>
</dbReference>
<dbReference type="CDD" id="cd00130">
    <property type="entry name" value="PAS"/>
    <property type="match status" value="2"/>
</dbReference>
<dbReference type="InterPro" id="IPR004358">
    <property type="entry name" value="Sig_transdc_His_kin-like_C"/>
</dbReference>
<dbReference type="SMART" id="SM00091">
    <property type="entry name" value="PAS"/>
    <property type="match status" value="2"/>
</dbReference>
<evidence type="ECO:0000256" key="9">
    <source>
        <dbReference type="ARBA" id="ARBA00023012"/>
    </source>
</evidence>
<dbReference type="eggNOG" id="COG2205">
    <property type="taxonomic scope" value="Bacteria"/>
</dbReference>
<dbReference type="InterPro" id="IPR050736">
    <property type="entry name" value="Sensor_HK_Regulatory"/>
</dbReference>
<feature type="transmembrane region" description="Helical" evidence="12">
    <location>
        <begin position="367"/>
        <end position="386"/>
    </location>
</feature>
<feature type="transmembrane region" description="Helical" evidence="12">
    <location>
        <begin position="469"/>
        <end position="491"/>
    </location>
</feature>
<evidence type="ECO:0000313" key="16">
    <source>
        <dbReference type="Proteomes" id="UP000010472"/>
    </source>
</evidence>
<feature type="transmembrane region" description="Helical" evidence="12">
    <location>
        <begin position="140"/>
        <end position="159"/>
    </location>
</feature>
<evidence type="ECO:0000256" key="10">
    <source>
        <dbReference type="ARBA" id="ARBA00023136"/>
    </source>
</evidence>